<proteinExistence type="predicted"/>
<dbReference type="Proteomes" id="UP001169217">
    <property type="component" value="Unassembled WGS sequence"/>
</dbReference>
<evidence type="ECO:0000256" key="1">
    <source>
        <dbReference type="SAM" id="Phobius"/>
    </source>
</evidence>
<feature type="transmembrane region" description="Helical" evidence="1">
    <location>
        <begin position="49"/>
        <end position="69"/>
    </location>
</feature>
<dbReference type="EMBL" id="JARUPT010001138">
    <property type="protein sequence ID" value="KAK0367714.1"/>
    <property type="molecule type" value="Genomic_DNA"/>
</dbReference>
<accession>A0ABQ9P877</accession>
<sequence length="93" mass="10064">MEMLPCAEAQSLHTILKHQRATVFRVVLIHVINFVLAVAIAVVTITITITMVITVIAAPIIHITIRYLATRAGMVSDVYAVATSKARAGSIPR</sequence>
<protein>
    <recommendedName>
        <fullName evidence="4">ABC transmembrane type-1 domain-containing protein</fullName>
    </recommendedName>
</protein>
<organism evidence="2 3">
    <name type="scientific">Colletotrichum limetticola</name>
    <dbReference type="NCBI Taxonomy" id="1209924"/>
    <lineage>
        <taxon>Eukaryota</taxon>
        <taxon>Fungi</taxon>
        <taxon>Dikarya</taxon>
        <taxon>Ascomycota</taxon>
        <taxon>Pezizomycotina</taxon>
        <taxon>Sordariomycetes</taxon>
        <taxon>Hypocreomycetidae</taxon>
        <taxon>Glomerellales</taxon>
        <taxon>Glomerellaceae</taxon>
        <taxon>Colletotrichum</taxon>
        <taxon>Colletotrichum acutatum species complex</taxon>
    </lineage>
</organism>
<keyword evidence="1" id="KW-0812">Transmembrane</keyword>
<reference evidence="2" key="1">
    <citation type="submission" date="2023-04" db="EMBL/GenBank/DDBJ databases">
        <title>Colletotrichum limetticola genome sequence.</title>
        <authorList>
            <person name="Baroncelli R."/>
        </authorList>
    </citation>
    <scope>NUCLEOTIDE SEQUENCE</scope>
    <source>
        <strain evidence="2">KLA-Anderson</strain>
    </source>
</reference>
<evidence type="ECO:0000313" key="2">
    <source>
        <dbReference type="EMBL" id="KAK0367714.1"/>
    </source>
</evidence>
<name>A0ABQ9P877_9PEZI</name>
<evidence type="ECO:0008006" key="4">
    <source>
        <dbReference type="Google" id="ProtNLM"/>
    </source>
</evidence>
<keyword evidence="1" id="KW-1133">Transmembrane helix</keyword>
<keyword evidence="1" id="KW-0472">Membrane</keyword>
<keyword evidence="3" id="KW-1185">Reference proteome</keyword>
<feature type="transmembrane region" description="Helical" evidence="1">
    <location>
        <begin position="23"/>
        <end position="43"/>
    </location>
</feature>
<comment type="caution">
    <text evidence="2">The sequence shown here is derived from an EMBL/GenBank/DDBJ whole genome shotgun (WGS) entry which is preliminary data.</text>
</comment>
<gene>
    <name evidence="2" type="ORF">CLIM01_14930</name>
</gene>
<evidence type="ECO:0000313" key="3">
    <source>
        <dbReference type="Proteomes" id="UP001169217"/>
    </source>
</evidence>